<evidence type="ECO:0000259" key="2">
    <source>
        <dbReference type="PROSITE" id="PS50139"/>
    </source>
</evidence>
<keyword evidence="1" id="KW-0694">RNA-binding</keyword>
<dbReference type="PROSITE" id="PS50139">
    <property type="entry name" value="Z_BINDING"/>
    <property type="match status" value="1"/>
</dbReference>
<protein>
    <recommendedName>
        <fullName evidence="2">Z-binding domain-containing protein</fullName>
    </recommendedName>
</protein>
<dbReference type="GO" id="GO:0003726">
    <property type="term" value="F:double-stranded RNA adenosine deaminase activity"/>
    <property type="evidence" value="ECO:0007669"/>
    <property type="project" value="InterPro"/>
</dbReference>
<dbReference type="SUPFAM" id="SSF46785">
    <property type="entry name" value="Winged helix' DNA-binding domain"/>
    <property type="match status" value="1"/>
</dbReference>
<dbReference type="EMBL" id="CDMZ01002173">
    <property type="protein sequence ID" value="CEM41114.1"/>
    <property type="molecule type" value="Genomic_DNA"/>
</dbReference>
<dbReference type="GO" id="GO:0003723">
    <property type="term" value="F:RNA binding"/>
    <property type="evidence" value="ECO:0007669"/>
    <property type="project" value="UniProtKB-KW"/>
</dbReference>
<feature type="domain" description="Z-binding" evidence="2">
    <location>
        <begin position="45"/>
        <end position="112"/>
    </location>
</feature>
<dbReference type="InterPro" id="IPR036390">
    <property type="entry name" value="WH_DNA-bd_sf"/>
</dbReference>
<reference evidence="3" key="1">
    <citation type="submission" date="2014-11" db="EMBL/GenBank/DDBJ databases">
        <authorList>
            <person name="Otto D Thomas"/>
            <person name="Naeem Raeece"/>
        </authorList>
    </citation>
    <scope>NUCLEOTIDE SEQUENCE</scope>
</reference>
<dbReference type="InterPro" id="IPR042371">
    <property type="entry name" value="Z_dom"/>
</dbReference>
<dbReference type="Pfam" id="PF02295">
    <property type="entry name" value="z-alpha"/>
    <property type="match status" value="1"/>
</dbReference>
<dbReference type="Gene3D" id="1.10.10.10">
    <property type="entry name" value="Winged helix-like DNA-binding domain superfamily/Winged helix DNA-binding domain"/>
    <property type="match status" value="1"/>
</dbReference>
<evidence type="ECO:0000256" key="1">
    <source>
        <dbReference type="ARBA" id="ARBA00022884"/>
    </source>
</evidence>
<dbReference type="AlphaFoldDB" id="A0A0G4HAW8"/>
<dbReference type="VEuPathDB" id="CryptoDB:Cvel_25803"/>
<name>A0A0G4HAW8_9ALVE</name>
<evidence type="ECO:0000313" key="3">
    <source>
        <dbReference type="EMBL" id="CEM41114.1"/>
    </source>
</evidence>
<dbReference type="InterPro" id="IPR036388">
    <property type="entry name" value="WH-like_DNA-bd_sf"/>
</dbReference>
<organism evidence="3">
    <name type="scientific">Chromera velia CCMP2878</name>
    <dbReference type="NCBI Taxonomy" id="1169474"/>
    <lineage>
        <taxon>Eukaryota</taxon>
        <taxon>Sar</taxon>
        <taxon>Alveolata</taxon>
        <taxon>Colpodellida</taxon>
        <taxon>Chromeraceae</taxon>
        <taxon>Chromera</taxon>
    </lineage>
</organism>
<sequence length="117" mass="12829">MPGCRGAMTETGSVLLEPQDPYTTENRAQVPEYNMLFTGRAAPASGSTASLRDRIVNFVFQQTEPVATLAIAKELVGRDATKKSVNPTLYSLEKENVIRKVKDVPPMWAPVYQTGRG</sequence>
<dbReference type="PhylomeDB" id="A0A0G4HAW8"/>
<gene>
    <name evidence="3" type="ORF">Cvel_25803</name>
</gene>
<proteinExistence type="predicted"/>
<accession>A0A0G4HAW8</accession>